<feature type="transmembrane region" description="Helical" evidence="1">
    <location>
        <begin position="46"/>
        <end position="64"/>
    </location>
</feature>
<accession>A0ABT8TCD5</accession>
<sequence length="106" mass="11185">MSRNNLDDWLERTLAEEDYLEDAGFTESVMAALPDAGIDARRVKTLNWAVGLAASALAGAVFPWSKVGVALFGLSLDTWLIAATALAGAFTLAAIGGGLWSFKRAP</sequence>
<keyword evidence="1" id="KW-0472">Membrane</keyword>
<keyword evidence="1" id="KW-1133">Transmembrane helix</keyword>
<gene>
    <name evidence="2" type="ORF">QWI16_05245</name>
</gene>
<evidence type="ECO:0000313" key="2">
    <source>
        <dbReference type="EMBL" id="MDO3381570.1"/>
    </source>
</evidence>
<organism evidence="2 3">
    <name type="scientific">Gilvimarinus algae</name>
    <dbReference type="NCBI Taxonomy" id="3058037"/>
    <lineage>
        <taxon>Bacteria</taxon>
        <taxon>Pseudomonadati</taxon>
        <taxon>Pseudomonadota</taxon>
        <taxon>Gammaproteobacteria</taxon>
        <taxon>Cellvibrionales</taxon>
        <taxon>Cellvibrionaceae</taxon>
        <taxon>Gilvimarinus</taxon>
    </lineage>
</organism>
<name>A0ABT8TCD5_9GAMM</name>
<keyword evidence="1" id="KW-0812">Transmembrane</keyword>
<dbReference type="RefSeq" id="WP_302711702.1">
    <property type="nucleotide sequence ID" value="NZ_JAULRT010000035.1"/>
</dbReference>
<feature type="transmembrane region" description="Helical" evidence="1">
    <location>
        <begin position="79"/>
        <end position="102"/>
    </location>
</feature>
<keyword evidence="3" id="KW-1185">Reference proteome</keyword>
<evidence type="ECO:0000313" key="3">
    <source>
        <dbReference type="Proteomes" id="UP001168380"/>
    </source>
</evidence>
<dbReference type="Proteomes" id="UP001168380">
    <property type="component" value="Unassembled WGS sequence"/>
</dbReference>
<protein>
    <submittedName>
        <fullName evidence="2">Uncharacterized protein</fullName>
    </submittedName>
</protein>
<evidence type="ECO:0000256" key="1">
    <source>
        <dbReference type="SAM" id="Phobius"/>
    </source>
</evidence>
<reference evidence="2" key="1">
    <citation type="submission" date="2023-07" db="EMBL/GenBank/DDBJ databases">
        <title>Gilvimarinus algae sp. nov., isolated from the surface of Kelp.</title>
        <authorList>
            <person name="Sun Y.Y."/>
            <person name="Gong Y."/>
            <person name="Du Z.J."/>
        </authorList>
    </citation>
    <scope>NUCLEOTIDE SEQUENCE</scope>
    <source>
        <strain evidence="2">SDUM040014</strain>
    </source>
</reference>
<comment type="caution">
    <text evidence="2">The sequence shown here is derived from an EMBL/GenBank/DDBJ whole genome shotgun (WGS) entry which is preliminary data.</text>
</comment>
<dbReference type="EMBL" id="JAULRT010000035">
    <property type="protein sequence ID" value="MDO3381570.1"/>
    <property type="molecule type" value="Genomic_DNA"/>
</dbReference>
<proteinExistence type="predicted"/>